<dbReference type="AlphaFoldDB" id="A0A8H7TFL1"/>
<feature type="coiled-coil region" evidence="1">
    <location>
        <begin position="87"/>
        <end position="114"/>
    </location>
</feature>
<sequence length="571" mass="64367">MGHPSARFLSQAEELAASVVRDPGSFLTYLGTLEVEHQRLSEATDTLTARNEELLGIIERANLKFVETRTEHDKAFTDSLVKRIVQLNDENRNLKNCEEINKLLKLQNKILQDERDYKTKVVLNQAKNVDKECTRLTGVLYKYGINAARLRNERDILRQNLEVTKRSGDIKKAILKTEFSRQITELNRAYDKLRDEVRREISNLRKNGQAKGHTTKLTNTPVESCSGSSDLIEHSQVSDSDLTDGSFDDPLDECLWQQEINIRILRNENRRLQNELDATHHIFANLERSEASNQALRAEASALASKFSQVSADALSTFNTHFEKAISTAWNNFGKLQLAMDDQLHGNVDPDTAARIASFSEKVCKFGQMPLSKMEQDIRDLVDNTCEHFRNIQEGLDTLAIRGIKRKDLKTSEKKDCGGLEKGCEDSHNPIYLKCLASTDQETLVDDSTDVDSSLIDPLLASYMDTASECCKSESILTNELEEIAGVTANAEGFHREAAQAELTWRSEAFPTPQHSSTQVNGRATNILPAQPAVDKVEESDVRECNARADAPRRRARGWTATFPIRLKDYH</sequence>
<dbReference type="Proteomes" id="UP000664132">
    <property type="component" value="Unassembled WGS sequence"/>
</dbReference>
<keyword evidence="3" id="KW-1185">Reference proteome</keyword>
<organism evidence="2 3">
    <name type="scientific">Cadophora malorum</name>
    <dbReference type="NCBI Taxonomy" id="108018"/>
    <lineage>
        <taxon>Eukaryota</taxon>
        <taxon>Fungi</taxon>
        <taxon>Dikarya</taxon>
        <taxon>Ascomycota</taxon>
        <taxon>Pezizomycotina</taxon>
        <taxon>Leotiomycetes</taxon>
        <taxon>Helotiales</taxon>
        <taxon>Ploettnerulaceae</taxon>
        <taxon>Cadophora</taxon>
    </lineage>
</organism>
<protein>
    <submittedName>
        <fullName evidence="2">Uncharacterized protein</fullName>
    </submittedName>
</protein>
<evidence type="ECO:0000313" key="2">
    <source>
        <dbReference type="EMBL" id="KAG4418576.1"/>
    </source>
</evidence>
<evidence type="ECO:0000313" key="3">
    <source>
        <dbReference type="Proteomes" id="UP000664132"/>
    </source>
</evidence>
<name>A0A8H7TFL1_9HELO</name>
<dbReference type="EMBL" id="JAFJYH010000125">
    <property type="protein sequence ID" value="KAG4418576.1"/>
    <property type="molecule type" value="Genomic_DNA"/>
</dbReference>
<keyword evidence="1" id="KW-0175">Coiled coil</keyword>
<feature type="coiled-coil region" evidence="1">
    <location>
        <begin position="147"/>
        <end position="207"/>
    </location>
</feature>
<dbReference type="OrthoDB" id="3553598at2759"/>
<feature type="coiled-coil region" evidence="1">
    <location>
        <begin position="255"/>
        <end position="306"/>
    </location>
</feature>
<accession>A0A8H7TFL1</accession>
<gene>
    <name evidence="2" type="ORF">IFR04_008287</name>
</gene>
<reference evidence="2" key="1">
    <citation type="submission" date="2021-02" db="EMBL/GenBank/DDBJ databases">
        <title>Genome sequence Cadophora malorum strain M34.</title>
        <authorList>
            <person name="Stefanovic E."/>
            <person name="Vu D."/>
            <person name="Scully C."/>
            <person name="Dijksterhuis J."/>
            <person name="Roader J."/>
            <person name="Houbraken J."/>
        </authorList>
    </citation>
    <scope>NUCLEOTIDE SEQUENCE</scope>
    <source>
        <strain evidence="2">M34</strain>
    </source>
</reference>
<comment type="caution">
    <text evidence="2">The sequence shown here is derived from an EMBL/GenBank/DDBJ whole genome shotgun (WGS) entry which is preliminary data.</text>
</comment>
<proteinExistence type="predicted"/>
<evidence type="ECO:0000256" key="1">
    <source>
        <dbReference type="SAM" id="Coils"/>
    </source>
</evidence>